<dbReference type="AlphaFoldDB" id="A0A9P6VKD0"/>
<feature type="domain" description="N-acetyltransferase" evidence="1">
    <location>
        <begin position="9"/>
        <end position="213"/>
    </location>
</feature>
<dbReference type="SUPFAM" id="SSF55729">
    <property type="entry name" value="Acyl-CoA N-acyltransferases (Nat)"/>
    <property type="match status" value="1"/>
</dbReference>
<proteinExistence type="predicted"/>
<dbReference type="GO" id="GO:0016747">
    <property type="term" value="F:acyltransferase activity, transferring groups other than amino-acyl groups"/>
    <property type="evidence" value="ECO:0007669"/>
    <property type="project" value="InterPro"/>
</dbReference>
<dbReference type="Gene3D" id="3.40.630.30">
    <property type="match status" value="1"/>
</dbReference>
<evidence type="ECO:0000313" key="2">
    <source>
        <dbReference type="EMBL" id="KAG0649796.1"/>
    </source>
</evidence>
<evidence type="ECO:0000313" key="3">
    <source>
        <dbReference type="Proteomes" id="UP000785200"/>
    </source>
</evidence>
<evidence type="ECO:0000259" key="1">
    <source>
        <dbReference type="PROSITE" id="PS51186"/>
    </source>
</evidence>
<dbReference type="InterPro" id="IPR052523">
    <property type="entry name" value="Trichothecene_AcTrans"/>
</dbReference>
<dbReference type="PANTHER" id="PTHR42791">
    <property type="entry name" value="GNAT FAMILY ACETYLTRANSFERASE"/>
    <property type="match status" value="1"/>
</dbReference>
<dbReference type="OrthoDB" id="410198at2759"/>
<dbReference type="Proteomes" id="UP000785200">
    <property type="component" value="Unassembled WGS sequence"/>
</dbReference>
<protein>
    <recommendedName>
        <fullName evidence="1">N-acetyltransferase domain-containing protein</fullName>
    </recommendedName>
</protein>
<dbReference type="InterPro" id="IPR000182">
    <property type="entry name" value="GNAT_dom"/>
</dbReference>
<sequence>MDETKKQPLLLLEAEPADALEILEMHIASFSNPLERSFFVFFPAEEPRDQGVKRMIDGWLGDPTATYLKVVEPESGKIVAAAKWCIYNELPTEAQLSEKHHVDWLADADSIQWGEQVLEFLYQERASKLRSGVRCIIDMISTAPEHQRRGAGSMLIKWGTDIADARGMSTFVQGTKMGRHLYEPHGFIAERWVTVPVEEKWRDKPLIEYFSLERPPKILDSKGP</sequence>
<keyword evidence="3" id="KW-1185">Reference proteome</keyword>
<dbReference type="Pfam" id="PF00583">
    <property type="entry name" value="Acetyltransf_1"/>
    <property type="match status" value="1"/>
</dbReference>
<gene>
    <name evidence="2" type="ORF">D0Z07_3531</name>
</gene>
<accession>A0A9P6VKD0</accession>
<dbReference type="EMBL" id="VNKQ01000007">
    <property type="protein sequence ID" value="KAG0649796.1"/>
    <property type="molecule type" value="Genomic_DNA"/>
</dbReference>
<reference evidence="2" key="1">
    <citation type="submission" date="2019-07" db="EMBL/GenBank/DDBJ databases">
        <title>Hyphodiscus hymeniophilus genome sequencing and assembly.</title>
        <authorList>
            <person name="Kramer G."/>
            <person name="Nodwell J."/>
        </authorList>
    </citation>
    <scope>NUCLEOTIDE SEQUENCE</scope>
    <source>
        <strain evidence="2">ATCC 34498</strain>
    </source>
</reference>
<dbReference type="PANTHER" id="PTHR42791:SF14">
    <property type="entry name" value="N-ACETYLTRANSFERASE DOMAIN-CONTAINING PROTEIN"/>
    <property type="match status" value="1"/>
</dbReference>
<comment type="caution">
    <text evidence="2">The sequence shown here is derived from an EMBL/GenBank/DDBJ whole genome shotgun (WGS) entry which is preliminary data.</text>
</comment>
<dbReference type="PROSITE" id="PS51186">
    <property type="entry name" value="GNAT"/>
    <property type="match status" value="1"/>
</dbReference>
<dbReference type="InterPro" id="IPR016181">
    <property type="entry name" value="Acyl_CoA_acyltransferase"/>
</dbReference>
<organism evidence="2 3">
    <name type="scientific">Hyphodiscus hymeniophilus</name>
    <dbReference type="NCBI Taxonomy" id="353542"/>
    <lineage>
        <taxon>Eukaryota</taxon>
        <taxon>Fungi</taxon>
        <taxon>Dikarya</taxon>
        <taxon>Ascomycota</taxon>
        <taxon>Pezizomycotina</taxon>
        <taxon>Leotiomycetes</taxon>
        <taxon>Helotiales</taxon>
        <taxon>Hyphodiscaceae</taxon>
        <taxon>Hyphodiscus</taxon>
    </lineage>
</organism>
<dbReference type="CDD" id="cd04301">
    <property type="entry name" value="NAT_SF"/>
    <property type="match status" value="1"/>
</dbReference>
<name>A0A9P6VKD0_9HELO</name>